<name>W8CZY4_9CAUD</name>
<accession>W8CZY4</accession>
<dbReference type="GeneID" id="18501038"/>
<dbReference type="KEGG" id="vg:18501038"/>
<dbReference type="RefSeq" id="YP_009010196.1">
    <property type="nucleotide sequence ID" value="NC_023610.1"/>
</dbReference>
<dbReference type="EMBL" id="KF623294">
    <property type="protein sequence ID" value="AGX01865.1"/>
    <property type="molecule type" value="Genomic_DNA"/>
</dbReference>
<proteinExistence type="predicted"/>
<sequence>MLSRPSLELARLLAVNTESLKITNPNPTLFDDAVRYSLPMVRKQGQQVSLESYVEEVAVTADVTSDDGFSQHEAAVADASEVLLEGLVTQMSYVRNTVLPVISQISSDVLEKVKDSEPRDLEVVQYEPSPLVKSALVREIVSKFKVKQELNKLVRNAPEREENRLIGGMHTGIPELDDALAASIGKYGTGVVTKLYNAVFRGEYDRSPTSMNDEIYRLLQKTPSGTFTLMPFTQENADLGIILYFLVDSLVTDPLEGTGLGLAEYENAMGALRNQVGLVAHMALRQYDDAINAGKMVIRRPRAGTFQFRDGDGQVVVFAEVYRKFLDQGGSPEALIGGATTDKPVMFLSEYLQNKDHFASLWKKLTDEREAFSRKTILTRIGEGLIHCADARIRALPADQFPAGEDRVAKVAEMRAAMQDLPAFFKGWDVQDTPNVYDLVKDKVCAHVFNFVDARGIIDTINEELEDGEAHPAHAAWYAALRYMAKWSAANFTITQ</sequence>
<protein>
    <submittedName>
        <fullName evidence="1">Uncharacterized protein</fullName>
    </submittedName>
</protein>
<keyword evidence="2" id="KW-1185">Reference proteome</keyword>
<dbReference type="Proteomes" id="UP000204235">
    <property type="component" value="Segment"/>
</dbReference>
<evidence type="ECO:0000313" key="1">
    <source>
        <dbReference type="EMBL" id="AGX01865.1"/>
    </source>
</evidence>
<reference evidence="1 2" key="1">
    <citation type="journal article" date="2014" name="FEMS Microbiol. Lett.">
        <title>The genome of the Erwinia amylovora phage PhiEaH1 reveals greater diversity and broadens the applicability of phages for the treatment of fire blight.</title>
        <authorList>
            <person name="Meczker K."/>
            <person name="Domotor D."/>
            <person name="Vass J."/>
            <person name="Rakhely G."/>
            <person name="Schneider G."/>
            <person name="Kovacs T."/>
        </authorList>
    </citation>
    <scope>NUCLEOTIDE SEQUENCE [LARGE SCALE GENOMIC DNA]</scope>
</reference>
<organism evidence="1 2">
    <name type="scientific">Erwinia phage PhiEaH1</name>
    <dbReference type="NCBI Taxonomy" id="1401669"/>
    <lineage>
        <taxon>Viruses</taxon>
        <taxon>Duplodnaviria</taxon>
        <taxon>Heunggongvirae</taxon>
        <taxon>Uroviricota</taxon>
        <taxon>Caudoviricetes</taxon>
        <taxon>Chimalliviridae</taxon>
        <taxon>Iapetusvirus</taxon>
        <taxon>Iapetusvirus EaH1</taxon>
    </lineage>
</organism>
<evidence type="ECO:0000313" key="2">
    <source>
        <dbReference type="Proteomes" id="UP000204235"/>
    </source>
</evidence>